<dbReference type="PATRIC" id="fig|1217695.3.peg.2276"/>
<dbReference type="AlphaFoldDB" id="N9QUF5"/>
<sequence length="233" mass="25991">MLKRMSFLTFLIISTNSAFADDSNLINEAEALAIDAKFYAASYDVPYDEAIRRLLIMHGTSSDISNIRNNVKGDLQGMYFDNSKNDFALKVNVANYAKNLPTSLTVKPKTSQAVQSIISSKGNSNLRKQFNISDADIRTVATQYSQPLSAPINFSQQNYKTKEQRLKNIESKREQLKKSLPELQLVYDDEKTGNAKVYVKSDKGNAKQIAEVLLAVPVEISVVPFGGRVVDIR</sequence>
<organism evidence="3 4">
    <name type="scientific">Acinetobacter colistiniresistens</name>
    <dbReference type="NCBI Taxonomy" id="280145"/>
    <lineage>
        <taxon>Bacteria</taxon>
        <taxon>Pseudomonadati</taxon>
        <taxon>Pseudomonadota</taxon>
        <taxon>Gammaproteobacteria</taxon>
        <taxon>Moraxellales</taxon>
        <taxon>Moraxellaceae</taxon>
        <taxon>Acinetobacter</taxon>
    </lineage>
</organism>
<dbReference type="Proteomes" id="UP000013009">
    <property type="component" value="Unassembled WGS sequence"/>
</dbReference>
<evidence type="ECO:0000313" key="4">
    <source>
        <dbReference type="Proteomes" id="UP000013009"/>
    </source>
</evidence>
<comment type="caution">
    <text evidence="3">The sequence shown here is derived from an EMBL/GenBank/DDBJ whole genome shotgun (WGS) entry which is preliminary data.</text>
</comment>
<name>N9QUF5_9GAMM</name>
<reference evidence="3 4" key="1">
    <citation type="submission" date="2013-02" db="EMBL/GenBank/DDBJ databases">
        <title>The Genome Sequence of Acinetobacter sp. NIPH 1859.</title>
        <authorList>
            <consortium name="The Broad Institute Genome Sequencing Platform"/>
            <consortium name="The Broad Institute Genome Sequencing Center for Infectious Disease"/>
            <person name="Cerqueira G."/>
            <person name="Feldgarden M."/>
            <person name="Courvalin P."/>
            <person name="Perichon B."/>
            <person name="Grillot-Courvalin C."/>
            <person name="Clermont D."/>
            <person name="Rocha E."/>
            <person name="Yoon E.-J."/>
            <person name="Nemec A."/>
            <person name="Walker B."/>
            <person name="Young S.K."/>
            <person name="Zeng Q."/>
            <person name="Gargeya S."/>
            <person name="Fitzgerald M."/>
            <person name="Haas B."/>
            <person name="Abouelleil A."/>
            <person name="Alvarado L."/>
            <person name="Arachchi H.M."/>
            <person name="Berlin A.M."/>
            <person name="Chapman S.B."/>
            <person name="Dewar J."/>
            <person name="Goldberg J."/>
            <person name="Griggs A."/>
            <person name="Gujja S."/>
            <person name="Hansen M."/>
            <person name="Howarth C."/>
            <person name="Imamovic A."/>
            <person name="Larimer J."/>
            <person name="McCowan C."/>
            <person name="Murphy C."/>
            <person name="Neiman D."/>
            <person name="Pearson M."/>
            <person name="Priest M."/>
            <person name="Roberts A."/>
            <person name="Saif S."/>
            <person name="Shea T."/>
            <person name="Sisk P."/>
            <person name="Sykes S."/>
            <person name="Wortman J."/>
            <person name="Nusbaum C."/>
            <person name="Birren B."/>
        </authorList>
    </citation>
    <scope>NUCLEOTIDE SEQUENCE [LARGE SCALE GENOMIC DNA]</scope>
    <source>
        <strain evidence="3 4">NIPH 1859</strain>
    </source>
</reference>
<protein>
    <recommendedName>
        <fullName evidence="5">DUF541 domain-containing protein</fullName>
    </recommendedName>
</protein>
<evidence type="ECO:0008006" key="5">
    <source>
        <dbReference type="Google" id="ProtNLM"/>
    </source>
</evidence>
<dbReference type="HOGENOM" id="CLU_1187873_0_0_6"/>
<keyword evidence="1" id="KW-0175">Coiled coil</keyword>
<dbReference type="EMBL" id="APRZ01000017">
    <property type="protein sequence ID" value="ENX33681.1"/>
    <property type="molecule type" value="Genomic_DNA"/>
</dbReference>
<gene>
    <name evidence="3" type="ORF">F889_02344</name>
</gene>
<keyword evidence="2" id="KW-0732">Signal</keyword>
<keyword evidence="4" id="KW-1185">Reference proteome</keyword>
<feature type="coiled-coil region" evidence="1">
    <location>
        <begin position="152"/>
        <end position="186"/>
    </location>
</feature>
<proteinExistence type="predicted"/>
<evidence type="ECO:0000256" key="1">
    <source>
        <dbReference type="SAM" id="Coils"/>
    </source>
</evidence>
<feature type="chain" id="PRO_5004150208" description="DUF541 domain-containing protein" evidence="2">
    <location>
        <begin position="21"/>
        <end position="233"/>
    </location>
</feature>
<evidence type="ECO:0000256" key="2">
    <source>
        <dbReference type="SAM" id="SignalP"/>
    </source>
</evidence>
<feature type="signal peptide" evidence="2">
    <location>
        <begin position="1"/>
        <end position="20"/>
    </location>
</feature>
<evidence type="ECO:0000313" key="3">
    <source>
        <dbReference type="EMBL" id="ENX33681.1"/>
    </source>
</evidence>
<accession>N9QUF5</accession>